<dbReference type="PANTHER" id="PTHR30273">
    <property type="entry name" value="PERIPLASMIC SIGNAL SENSOR AND SIGMA FACTOR ACTIVATOR FECR-RELATED"/>
    <property type="match status" value="1"/>
</dbReference>
<gene>
    <name evidence="3" type="ORF">BXP70_04585</name>
</gene>
<dbReference type="PANTHER" id="PTHR30273:SF2">
    <property type="entry name" value="PROTEIN FECR"/>
    <property type="match status" value="1"/>
</dbReference>
<reference evidence="3 4" key="1">
    <citation type="submission" date="2017-01" db="EMBL/GenBank/DDBJ databases">
        <title>A new Hymenobacter.</title>
        <authorList>
            <person name="Liang Y."/>
            <person name="Feng F."/>
        </authorList>
    </citation>
    <scope>NUCLEOTIDE SEQUENCE [LARGE SCALE GENOMIC DNA]</scope>
    <source>
        <strain evidence="3">MIMBbqt21</strain>
    </source>
</reference>
<dbReference type="GO" id="GO:0016989">
    <property type="term" value="F:sigma factor antagonist activity"/>
    <property type="evidence" value="ECO:0007669"/>
    <property type="project" value="TreeGrafter"/>
</dbReference>
<dbReference type="Pfam" id="PF16344">
    <property type="entry name" value="FecR_C"/>
    <property type="match status" value="1"/>
</dbReference>
<accession>A0A243WHK3</accession>
<dbReference type="Proteomes" id="UP000194873">
    <property type="component" value="Unassembled WGS sequence"/>
</dbReference>
<comment type="caution">
    <text evidence="3">The sequence shown here is derived from an EMBL/GenBank/DDBJ whole genome shotgun (WGS) entry which is preliminary data.</text>
</comment>
<dbReference type="InterPro" id="IPR006860">
    <property type="entry name" value="FecR"/>
</dbReference>
<sequence length="350" mass="39387">MTQAEFEALLQRYLDGRSRPGERQLVEKWSEQLGQEENLVLDRSMHEEVRTAMWQRIMQLTADEEIAEPVEEMPVIARPLSFWQGQASRWAAAAVLVLSLGLGWWLLQRHQQKADLASVKWVRQINKLQYEQDITLQDGSHVLLYPGSRLQYKEGLAGTRREVYLTGQAFFNVTKNPARPFLVYTDKVVTTVLGTSFLVTAYANKEAKVAVREGKVAVQPRQGAQLDATPAQPTFKGVVLLPNQQVVYSAEGNHLDKELVAKPAALTSQPLDFKKRPVAEVLAALEKVYGVNIVYDPAKLRECTITIAFDNEPLFEQLDILCKALNASYKRADDAQIIFESTGCKQSIKS</sequence>
<name>A0A243WHK3_9BACT</name>
<evidence type="ECO:0000313" key="3">
    <source>
        <dbReference type="EMBL" id="OUJ75297.1"/>
    </source>
</evidence>
<evidence type="ECO:0000259" key="2">
    <source>
        <dbReference type="Pfam" id="PF16344"/>
    </source>
</evidence>
<dbReference type="InterPro" id="IPR012373">
    <property type="entry name" value="Ferrdict_sens_TM"/>
</dbReference>
<organism evidence="3 4">
    <name type="scientific">Hymenobacter crusticola</name>
    <dbReference type="NCBI Taxonomy" id="1770526"/>
    <lineage>
        <taxon>Bacteria</taxon>
        <taxon>Pseudomonadati</taxon>
        <taxon>Bacteroidota</taxon>
        <taxon>Cytophagia</taxon>
        <taxon>Cytophagales</taxon>
        <taxon>Hymenobacteraceae</taxon>
        <taxon>Hymenobacter</taxon>
    </lineage>
</organism>
<feature type="domain" description="FecR protein" evidence="1">
    <location>
        <begin position="132"/>
        <end position="216"/>
    </location>
</feature>
<keyword evidence="4" id="KW-1185">Reference proteome</keyword>
<evidence type="ECO:0000259" key="1">
    <source>
        <dbReference type="Pfam" id="PF04773"/>
    </source>
</evidence>
<dbReference type="Gene3D" id="3.55.50.30">
    <property type="match status" value="1"/>
</dbReference>
<evidence type="ECO:0008006" key="5">
    <source>
        <dbReference type="Google" id="ProtNLM"/>
    </source>
</evidence>
<proteinExistence type="predicted"/>
<dbReference type="Pfam" id="PF04773">
    <property type="entry name" value="FecR"/>
    <property type="match status" value="1"/>
</dbReference>
<dbReference type="Gene3D" id="2.60.120.1440">
    <property type="match status" value="1"/>
</dbReference>
<dbReference type="EMBL" id="MTSE01000002">
    <property type="protein sequence ID" value="OUJ75297.1"/>
    <property type="molecule type" value="Genomic_DNA"/>
</dbReference>
<dbReference type="AlphaFoldDB" id="A0A243WHK3"/>
<evidence type="ECO:0000313" key="4">
    <source>
        <dbReference type="Proteomes" id="UP000194873"/>
    </source>
</evidence>
<dbReference type="PIRSF" id="PIRSF018266">
    <property type="entry name" value="FecR"/>
    <property type="match status" value="1"/>
</dbReference>
<dbReference type="InterPro" id="IPR032508">
    <property type="entry name" value="FecR_C"/>
</dbReference>
<protein>
    <recommendedName>
        <fullName evidence="5">FecR protein domain-containing protein</fullName>
    </recommendedName>
</protein>
<feature type="domain" description="Protein FecR C-terminal" evidence="2">
    <location>
        <begin position="272"/>
        <end position="337"/>
    </location>
</feature>